<dbReference type="Proteomes" id="UP001253595">
    <property type="component" value="Unassembled WGS sequence"/>
</dbReference>
<dbReference type="EMBL" id="JAVDVX010000005">
    <property type="protein sequence ID" value="MDR7090770.1"/>
    <property type="molecule type" value="Genomic_DNA"/>
</dbReference>
<dbReference type="EC" id="2.1.1.80" evidence="5"/>
<dbReference type="SMART" id="SM00138">
    <property type="entry name" value="MeTrc"/>
    <property type="match status" value="1"/>
</dbReference>
<dbReference type="InterPro" id="IPR050903">
    <property type="entry name" value="Bact_Chemotaxis_MeTrfase"/>
</dbReference>
<dbReference type="Gene3D" id="3.40.50.150">
    <property type="entry name" value="Vaccinia Virus protein VP39"/>
    <property type="match status" value="1"/>
</dbReference>
<protein>
    <recommendedName>
        <fullName evidence="5">Chemotaxis protein methyltransferase</fullName>
        <ecNumber evidence="5">2.1.1.80</ecNumber>
    </recommendedName>
</protein>
<reference evidence="7 8" key="1">
    <citation type="submission" date="2023-07" db="EMBL/GenBank/DDBJ databases">
        <title>Sorghum-associated microbial communities from plants grown in Nebraska, USA.</title>
        <authorList>
            <person name="Schachtman D."/>
        </authorList>
    </citation>
    <scope>NUCLEOTIDE SEQUENCE [LARGE SCALE GENOMIC DNA]</scope>
    <source>
        <strain evidence="7 8">BE190</strain>
    </source>
</reference>
<dbReference type="SUPFAM" id="SSF53335">
    <property type="entry name" value="S-adenosyl-L-methionine-dependent methyltransferases"/>
    <property type="match status" value="1"/>
</dbReference>
<dbReference type="InterPro" id="IPR022641">
    <property type="entry name" value="CheR_N"/>
</dbReference>
<dbReference type="SUPFAM" id="SSF47757">
    <property type="entry name" value="Chemotaxis receptor methyltransferase CheR, N-terminal domain"/>
    <property type="match status" value="1"/>
</dbReference>
<comment type="catalytic activity">
    <reaction evidence="1 5">
        <text>L-glutamyl-[protein] + S-adenosyl-L-methionine = [protein]-L-glutamate 5-O-methyl ester + S-adenosyl-L-homocysteine</text>
        <dbReference type="Rhea" id="RHEA:24452"/>
        <dbReference type="Rhea" id="RHEA-COMP:10208"/>
        <dbReference type="Rhea" id="RHEA-COMP:10311"/>
        <dbReference type="ChEBI" id="CHEBI:29973"/>
        <dbReference type="ChEBI" id="CHEBI:57856"/>
        <dbReference type="ChEBI" id="CHEBI:59789"/>
        <dbReference type="ChEBI" id="CHEBI:82795"/>
        <dbReference type="EC" id="2.1.1.80"/>
    </reaction>
</comment>
<dbReference type="Gene3D" id="1.10.155.10">
    <property type="entry name" value="Chemotaxis receptor methyltransferase CheR, N-terminal domain"/>
    <property type="match status" value="1"/>
</dbReference>
<evidence type="ECO:0000313" key="7">
    <source>
        <dbReference type="EMBL" id="MDR7090770.1"/>
    </source>
</evidence>
<dbReference type="InterPro" id="IPR000780">
    <property type="entry name" value="CheR_MeTrfase"/>
</dbReference>
<evidence type="ECO:0000256" key="2">
    <source>
        <dbReference type="ARBA" id="ARBA00022603"/>
    </source>
</evidence>
<name>A0ABU1V034_9GAMM</name>
<keyword evidence="3 5" id="KW-0808">Transferase</keyword>
<dbReference type="InterPro" id="IPR029063">
    <property type="entry name" value="SAM-dependent_MTases_sf"/>
</dbReference>
<dbReference type="PRINTS" id="PR00996">
    <property type="entry name" value="CHERMTFRASE"/>
</dbReference>
<feature type="domain" description="CheR-type methyltransferase" evidence="6">
    <location>
        <begin position="4"/>
        <end position="276"/>
    </location>
</feature>
<evidence type="ECO:0000256" key="4">
    <source>
        <dbReference type="ARBA" id="ARBA00022691"/>
    </source>
</evidence>
<keyword evidence="4 5" id="KW-0949">S-adenosyl-L-methionine</keyword>
<dbReference type="GO" id="GO:0008983">
    <property type="term" value="F:protein-glutamate O-methyltransferase activity"/>
    <property type="evidence" value="ECO:0007669"/>
    <property type="project" value="UniProtKB-EC"/>
</dbReference>
<organism evidence="7 8">
    <name type="scientific">Cellvibrio fibrivorans</name>
    <dbReference type="NCBI Taxonomy" id="126350"/>
    <lineage>
        <taxon>Bacteria</taxon>
        <taxon>Pseudomonadati</taxon>
        <taxon>Pseudomonadota</taxon>
        <taxon>Gammaproteobacteria</taxon>
        <taxon>Cellvibrionales</taxon>
        <taxon>Cellvibrionaceae</taxon>
        <taxon>Cellvibrio</taxon>
    </lineage>
</organism>
<dbReference type="PANTHER" id="PTHR24422:SF19">
    <property type="entry name" value="CHEMOTAXIS PROTEIN METHYLTRANSFERASE"/>
    <property type="match status" value="1"/>
</dbReference>
<dbReference type="InterPro" id="IPR036804">
    <property type="entry name" value="CheR_N_sf"/>
</dbReference>
<dbReference type="PROSITE" id="PS50123">
    <property type="entry name" value="CHER"/>
    <property type="match status" value="1"/>
</dbReference>
<evidence type="ECO:0000256" key="1">
    <source>
        <dbReference type="ARBA" id="ARBA00001541"/>
    </source>
</evidence>
<sequence>MKNIPEREFNYADADFARVKAIIYRKAGINLGDSKKQLVYSRLARRLRVLQLDNFDEYLAYLDHNKNEQQEFINALTTNLTAFFREAHHFSTLADYARNRKATAGKLRVWCAASSTGEEPYSIAMTLVEAYGSYSPPVEIIASDIDSSVLEFAAQGIYSLDRLDVLSLEQKKHFFLRGKGRNNGSAKVIDKLRQLVDFRQINLLDRDWRLGAGFDVIFCRNVMIYFDKPTQLQLLERMVRLLKPEGLYIAGHSESFSNASHLVKLVAKTTYKLIDNHAGERQ</sequence>
<evidence type="ECO:0000256" key="5">
    <source>
        <dbReference type="PIRNR" id="PIRNR000410"/>
    </source>
</evidence>
<accession>A0ABU1V034</accession>
<dbReference type="Pfam" id="PF03705">
    <property type="entry name" value="CheR_N"/>
    <property type="match status" value="1"/>
</dbReference>
<evidence type="ECO:0000256" key="3">
    <source>
        <dbReference type="ARBA" id="ARBA00022679"/>
    </source>
</evidence>
<dbReference type="PIRSF" id="PIRSF000410">
    <property type="entry name" value="CheR"/>
    <property type="match status" value="1"/>
</dbReference>
<keyword evidence="8" id="KW-1185">Reference proteome</keyword>
<evidence type="ECO:0000313" key="8">
    <source>
        <dbReference type="Proteomes" id="UP001253595"/>
    </source>
</evidence>
<comment type="caution">
    <text evidence="7">The sequence shown here is derived from an EMBL/GenBank/DDBJ whole genome shotgun (WGS) entry which is preliminary data.</text>
</comment>
<keyword evidence="2 5" id="KW-0489">Methyltransferase</keyword>
<dbReference type="PANTHER" id="PTHR24422">
    <property type="entry name" value="CHEMOTAXIS PROTEIN METHYLTRANSFERASE"/>
    <property type="match status" value="1"/>
</dbReference>
<dbReference type="InterPro" id="IPR026024">
    <property type="entry name" value="Chemotaxis_MeTrfase_CheR"/>
</dbReference>
<dbReference type="RefSeq" id="WP_310073362.1">
    <property type="nucleotide sequence ID" value="NZ_JAVDVX010000005.1"/>
</dbReference>
<dbReference type="InterPro" id="IPR022642">
    <property type="entry name" value="CheR_C"/>
</dbReference>
<dbReference type="GO" id="GO:0032259">
    <property type="term" value="P:methylation"/>
    <property type="evidence" value="ECO:0007669"/>
    <property type="project" value="UniProtKB-KW"/>
</dbReference>
<comment type="function">
    <text evidence="5">Methylation of the membrane-bound methyl-accepting chemotaxis proteins (MCP) to form gamma-glutamyl methyl ester residues in MCP.</text>
</comment>
<evidence type="ECO:0000259" key="6">
    <source>
        <dbReference type="PROSITE" id="PS50123"/>
    </source>
</evidence>
<gene>
    <name evidence="7" type="ORF">J2X05_002796</name>
</gene>
<dbReference type="Pfam" id="PF01739">
    <property type="entry name" value="CheR"/>
    <property type="match status" value="1"/>
</dbReference>
<dbReference type="CDD" id="cd02440">
    <property type="entry name" value="AdoMet_MTases"/>
    <property type="match status" value="1"/>
</dbReference>
<proteinExistence type="predicted"/>